<dbReference type="Gene3D" id="3.40.1710.10">
    <property type="entry name" value="abc type-2 transporter like domain"/>
    <property type="match status" value="1"/>
</dbReference>
<dbReference type="NCBIfam" id="TIGR03062">
    <property type="entry name" value="pip_yhgE_Cterm"/>
    <property type="match status" value="1"/>
</dbReference>
<feature type="transmembrane region" description="Helical" evidence="5">
    <location>
        <begin position="493"/>
        <end position="515"/>
    </location>
</feature>
<evidence type="ECO:0000256" key="3">
    <source>
        <dbReference type="ARBA" id="ARBA00022989"/>
    </source>
</evidence>
<dbReference type="InterPro" id="IPR023908">
    <property type="entry name" value="xxxLxxG_rpt"/>
</dbReference>
<evidence type="ECO:0000313" key="6">
    <source>
        <dbReference type="EMBL" id="QTX04344.1"/>
    </source>
</evidence>
<accession>A0A975FLK1</accession>
<comment type="subcellular location">
    <subcellularLocation>
        <location evidence="1">Membrane</location>
        <topology evidence="1">Multi-pass membrane protein</topology>
    </subcellularLocation>
</comment>
<sequence>MTSRLDRFLFRSARGRRTRAGIVLAAVIAVPLVVAGLVAAAFGGADEGIERIPALVVNNDEMVVQTGADGQEQTILAGRLLVTELTGGEGAGFDWSLSNDEEAADALAGGRAYAVLTIPEGFSASVASLGGRSPERAGLALRTDDAHAYLAGSAAQSVGEAMTATLGRGLTEQVLAGFTTGLSELASGVGEAAGGSAALADGAGTLAGGLDDLAAGAGDAADGAREAADGTAAYVAGVRGYADGVDGLAAGLGELRTGAAGLDEIASGVREYTGVVSGLSERVGGAAGELRALAAAHPELLEQIPELGEALGAVSELEGGVAEFAAGGEELAAGTETAIAGVQAGIDDAAGGAAALADGSERLRTGGDGLAAGAGALADGLGELSAGAAASASGAHELGMGAGRLATGLGDAARQSEPFAGMDAERTAAVVADPVGVTTERANEIAGIPEVIGVLIVPVGLWLGALALFLVFRPLGREALGSTAPTGRLVARTLVRGGAVALAQATAVTLLLHTALGVPWSLTAQTFAFSALAALAFTALNAFLTIWLGRSGLVVSLVLVALQLTATGGLVPIEAVSAPIRALAPFLPIGWGVQGMQAIVSGAGGAAVAEAAAVLAVFAVAAVAGMLVAVSARRGIRAQAMVRAVA</sequence>
<dbReference type="Proteomes" id="UP000671914">
    <property type="component" value="Chromosome"/>
</dbReference>
<dbReference type="NCBIfam" id="TIGR03057">
    <property type="entry name" value="xxxLxxG_by_4"/>
    <property type="match status" value="1"/>
</dbReference>
<evidence type="ECO:0000256" key="2">
    <source>
        <dbReference type="ARBA" id="ARBA00022692"/>
    </source>
</evidence>
<feature type="transmembrane region" description="Helical" evidence="5">
    <location>
        <begin position="527"/>
        <end position="546"/>
    </location>
</feature>
<evidence type="ECO:0000256" key="1">
    <source>
        <dbReference type="ARBA" id="ARBA00004141"/>
    </source>
</evidence>
<dbReference type="InterPro" id="IPR017501">
    <property type="entry name" value="Phage_infect_YhgE_C"/>
</dbReference>
<protein>
    <submittedName>
        <fullName evidence="6">YhgE/Pip family protein</fullName>
    </submittedName>
</protein>
<keyword evidence="4 5" id="KW-0472">Membrane</keyword>
<proteinExistence type="predicted"/>
<feature type="transmembrane region" description="Helical" evidence="5">
    <location>
        <begin position="611"/>
        <end position="632"/>
    </location>
</feature>
<organism evidence="6 7">
    <name type="scientific">Agromyces archimandritae</name>
    <dbReference type="NCBI Taxonomy" id="2781962"/>
    <lineage>
        <taxon>Bacteria</taxon>
        <taxon>Bacillati</taxon>
        <taxon>Actinomycetota</taxon>
        <taxon>Actinomycetes</taxon>
        <taxon>Micrococcales</taxon>
        <taxon>Microbacteriaceae</taxon>
        <taxon>Agromyces</taxon>
    </lineage>
</organism>
<dbReference type="RefSeq" id="WP_210897840.1">
    <property type="nucleotide sequence ID" value="NZ_CP071696.1"/>
</dbReference>
<dbReference type="InterPro" id="IPR051328">
    <property type="entry name" value="T7SS_ABC-Transporter"/>
</dbReference>
<feature type="transmembrane region" description="Helical" evidence="5">
    <location>
        <begin position="451"/>
        <end position="472"/>
    </location>
</feature>
<dbReference type="EMBL" id="CP071696">
    <property type="protein sequence ID" value="QTX04344.1"/>
    <property type="molecule type" value="Genomic_DNA"/>
</dbReference>
<reference evidence="6" key="1">
    <citation type="submission" date="2021-03" db="EMBL/GenBank/DDBJ databases">
        <title>Agromyces archimandritus sp. nov., isolated from the cockroach Archimandrita tessellata.</title>
        <authorList>
            <person name="Guzman J."/>
            <person name="Ortuzar M."/>
            <person name="Poehlein A."/>
            <person name="Daniel R."/>
            <person name="Trujillo M."/>
            <person name="Vilcinskas A."/>
        </authorList>
    </citation>
    <scope>NUCLEOTIDE SEQUENCE</scope>
    <source>
        <strain evidence="6">G127AT</strain>
    </source>
</reference>
<dbReference type="GO" id="GO:0016020">
    <property type="term" value="C:membrane"/>
    <property type="evidence" value="ECO:0007669"/>
    <property type="project" value="UniProtKB-SubCell"/>
</dbReference>
<dbReference type="PANTHER" id="PTHR43077:SF5">
    <property type="entry name" value="PHAGE INFECTION PROTEIN"/>
    <property type="match status" value="1"/>
</dbReference>
<dbReference type="PANTHER" id="PTHR43077">
    <property type="entry name" value="TRANSPORT PERMEASE YVFS-RELATED"/>
    <property type="match status" value="1"/>
</dbReference>
<dbReference type="KEGG" id="aarc:G127AT_13870"/>
<dbReference type="SUPFAM" id="SSF58104">
    <property type="entry name" value="Methyl-accepting chemotaxis protein (MCP) signaling domain"/>
    <property type="match status" value="1"/>
</dbReference>
<evidence type="ECO:0000256" key="5">
    <source>
        <dbReference type="SAM" id="Phobius"/>
    </source>
</evidence>
<keyword evidence="3 5" id="KW-1133">Transmembrane helix</keyword>
<evidence type="ECO:0000256" key="4">
    <source>
        <dbReference type="ARBA" id="ARBA00023136"/>
    </source>
</evidence>
<gene>
    <name evidence="6" type="ORF">G127AT_13870</name>
</gene>
<keyword evidence="7" id="KW-1185">Reference proteome</keyword>
<evidence type="ECO:0000313" key="7">
    <source>
        <dbReference type="Proteomes" id="UP000671914"/>
    </source>
</evidence>
<name>A0A975FLK1_9MICO</name>
<feature type="transmembrane region" description="Helical" evidence="5">
    <location>
        <begin position="553"/>
        <end position="573"/>
    </location>
</feature>
<feature type="transmembrane region" description="Helical" evidence="5">
    <location>
        <begin position="21"/>
        <end position="42"/>
    </location>
</feature>
<keyword evidence="2 5" id="KW-0812">Transmembrane</keyword>
<dbReference type="AlphaFoldDB" id="A0A975FLK1"/>